<evidence type="ECO:0000313" key="7">
    <source>
        <dbReference type="Proteomes" id="UP001050691"/>
    </source>
</evidence>
<evidence type="ECO:0000256" key="2">
    <source>
        <dbReference type="ARBA" id="ARBA00022679"/>
    </source>
</evidence>
<dbReference type="InterPro" id="IPR036388">
    <property type="entry name" value="WH-like_DNA-bd_sf"/>
</dbReference>
<accession>A0AAV5AN62</accession>
<dbReference type="Pfam" id="PF08100">
    <property type="entry name" value="Dimerisation"/>
    <property type="match status" value="1"/>
</dbReference>
<dbReference type="GO" id="GO:0008171">
    <property type="term" value="F:O-methyltransferase activity"/>
    <property type="evidence" value="ECO:0007669"/>
    <property type="project" value="InterPro"/>
</dbReference>
<gene>
    <name evidence="6" type="ORF">Clacol_008534</name>
</gene>
<sequence>MSTSENTLLSSGNAQVIALAKMISETADKIIKEYTAAGSSIPLLDSTDTGPFDSPSNIPSGLGRDLQIMEAACAQLNIMVNSPAHIIATYEEPACLQLVTRAKIADFLLDKPEGLHVTEIADKTSLDSGKVGRILRLLATKHCFKEVKPDVFANNRLSLQLVSTNPVSGLVGHLTDEVFKAGAHLSETLQDPKSGLLHSPEGAPFNKAHGVALFDFYETRLAQAMVGWGAVTGKSRISKAYPWDSVPQNSVICDIGGGNGHVSRELAKNFSNIRVIIQDIPTVITQAKQYWNEEYPEAVQEQRVEFIPIDFFKDTPAPGCQFYYLRHVLHDWPNAECIKILTNIRKVMTPTSRLLIDELVLQHAVRDQSIRENIDQAPEPLLANYGMGRLRLYEQDLNMMIIFNSKERTLQEFINLGEQTGFKYEKVWDAGTTGIIEFSII</sequence>
<organism evidence="6 7">
    <name type="scientific">Clathrus columnatus</name>
    <dbReference type="NCBI Taxonomy" id="1419009"/>
    <lineage>
        <taxon>Eukaryota</taxon>
        <taxon>Fungi</taxon>
        <taxon>Dikarya</taxon>
        <taxon>Basidiomycota</taxon>
        <taxon>Agaricomycotina</taxon>
        <taxon>Agaricomycetes</taxon>
        <taxon>Phallomycetidae</taxon>
        <taxon>Phallales</taxon>
        <taxon>Clathraceae</taxon>
        <taxon>Clathrus</taxon>
    </lineage>
</organism>
<dbReference type="PANTHER" id="PTHR43712:SF2">
    <property type="entry name" value="O-METHYLTRANSFERASE CICE"/>
    <property type="match status" value="1"/>
</dbReference>
<dbReference type="InterPro" id="IPR036390">
    <property type="entry name" value="WH_DNA-bd_sf"/>
</dbReference>
<feature type="domain" description="O-methyltransferase dimerisation" evidence="5">
    <location>
        <begin position="87"/>
        <end position="162"/>
    </location>
</feature>
<proteinExistence type="predicted"/>
<dbReference type="EMBL" id="BPWL01000009">
    <property type="protein sequence ID" value="GJJ14270.1"/>
    <property type="molecule type" value="Genomic_DNA"/>
</dbReference>
<evidence type="ECO:0000313" key="6">
    <source>
        <dbReference type="EMBL" id="GJJ14270.1"/>
    </source>
</evidence>
<evidence type="ECO:0000256" key="3">
    <source>
        <dbReference type="ARBA" id="ARBA00022691"/>
    </source>
</evidence>
<keyword evidence="3" id="KW-0949">S-adenosyl-L-methionine</keyword>
<keyword evidence="7" id="KW-1185">Reference proteome</keyword>
<reference evidence="6" key="1">
    <citation type="submission" date="2021-10" db="EMBL/GenBank/DDBJ databases">
        <title>De novo Genome Assembly of Clathrus columnatus (Basidiomycota, Fungi) Using Illumina and Nanopore Sequence Data.</title>
        <authorList>
            <person name="Ogiso-Tanaka E."/>
            <person name="Itagaki H."/>
            <person name="Hosoya T."/>
            <person name="Hosaka K."/>
        </authorList>
    </citation>
    <scope>NUCLEOTIDE SEQUENCE</scope>
    <source>
        <strain evidence="6">MO-923</strain>
    </source>
</reference>
<dbReference type="AlphaFoldDB" id="A0AAV5AN62"/>
<dbReference type="Gene3D" id="1.10.10.10">
    <property type="entry name" value="Winged helix-like DNA-binding domain superfamily/Winged helix DNA-binding domain"/>
    <property type="match status" value="1"/>
</dbReference>
<dbReference type="InterPro" id="IPR001077">
    <property type="entry name" value="COMT_C"/>
</dbReference>
<dbReference type="Gene3D" id="3.40.50.150">
    <property type="entry name" value="Vaccinia Virus protein VP39"/>
    <property type="match status" value="1"/>
</dbReference>
<dbReference type="Proteomes" id="UP001050691">
    <property type="component" value="Unassembled WGS sequence"/>
</dbReference>
<keyword evidence="2" id="KW-0808">Transferase</keyword>
<dbReference type="Pfam" id="PF00891">
    <property type="entry name" value="Methyltransf_2"/>
    <property type="match status" value="1"/>
</dbReference>
<dbReference type="InterPro" id="IPR029063">
    <property type="entry name" value="SAM-dependent_MTases_sf"/>
</dbReference>
<dbReference type="PANTHER" id="PTHR43712">
    <property type="entry name" value="PUTATIVE (AFU_ORTHOLOGUE AFUA_4G14580)-RELATED"/>
    <property type="match status" value="1"/>
</dbReference>
<dbReference type="GO" id="GO:0032259">
    <property type="term" value="P:methylation"/>
    <property type="evidence" value="ECO:0007669"/>
    <property type="project" value="UniProtKB-KW"/>
</dbReference>
<comment type="caution">
    <text evidence="6">The sequence shown here is derived from an EMBL/GenBank/DDBJ whole genome shotgun (WGS) entry which is preliminary data.</text>
</comment>
<evidence type="ECO:0008006" key="8">
    <source>
        <dbReference type="Google" id="ProtNLM"/>
    </source>
</evidence>
<feature type="domain" description="O-methyltransferase C-terminal" evidence="4">
    <location>
        <begin position="202"/>
        <end position="423"/>
    </location>
</feature>
<protein>
    <recommendedName>
        <fullName evidence="8">O-methyltransferase domain-containing protein</fullName>
    </recommendedName>
</protein>
<dbReference type="CDD" id="cd02440">
    <property type="entry name" value="AdoMet_MTases"/>
    <property type="match status" value="1"/>
</dbReference>
<evidence type="ECO:0000259" key="5">
    <source>
        <dbReference type="Pfam" id="PF08100"/>
    </source>
</evidence>
<dbReference type="SUPFAM" id="SSF46785">
    <property type="entry name" value="Winged helix' DNA-binding domain"/>
    <property type="match status" value="1"/>
</dbReference>
<name>A0AAV5AN62_9AGAM</name>
<keyword evidence="1" id="KW-0489">Methyltransferase</keyword>
<dbReference type="PROSITE" id="PS51683">
    <property type="entry name" value="SAM_OMT_II"/>
    <property type="match status" value="1"/>
</dbReference>
<dbReference type="SUPFAM" id="SSF53335">
    <property type="entry name" value="S-adenosyl-L-methionine-dependent methyltransferases"/>
    <property type="match status" value="1"/>
</dbReference>
<dbReference type="InterPro" id="IPR016461">
    <property type="entry name" value="COMT-like"/>
</dbReference>
<dbReference type="InterPro" id="IPR012967">
    <property type="entry name" value="COMT_dimerisation"/>
</dbReference>
<evidence type="ECO:0000259" key="4">
    <source>
        <dbReference type="Pfam" id="PF00891"/>
    </source>
</evidence>
<evidence type="ECO:0000256" key="1">
    <source>
        <dbReference type="ARBA" id="ARBA00022603"/>
    </source>
</evidence>